<organism evidence="5">
    <name type="scientific">Pseudomonas phage RVTF4</name>
    <dbReference type="NCBI Taxonomy" id="3236931"/>
    <lineage>
        <taxon>Viruses</taxon>
    </lineage>
</organism>
<evidence type="ECO:0000256" key="2">
    <source>
        <dbReference type="ARBA" id="ARBA00022603"/>
    </source>
</evidence>
<dbReference type="EMBL" id="PQ015378">
    <property type="protein sequence ID" value="XDJ14537.1"/>
    <property type="molecule type" value="Genomic_DNA"/>
</dbReference>
<evidence type="ECO:0000259" key="4">
    <source>
        <dbReference type="Pfam" id="PF00303"/>
    </source>
</evidence>
<dbReference type="InterPro" id="IPR023451">
    <property type="entry name" value="Thymidate_synth/dCMP_Mease_dom"/>
</dbReference>
<dbReference type="PANTHER" id="PTHR11548:SF9">
    <property type="entry name" value="THYMIDYLATE SYNTHASE"/>
    <property type="match status" value="1"/>
</dbReference>
<feature type="domain" description="Thymidylate synthase/dCMP hydroxymethylase" evidence="4">
    <location>
        <begin position="366"/>
        <end position="473"/>
    </location>
</feature>
<dbReference type="Pfam" id="PF00303">
    <property type="entry name" value="Thymidylat_synt"/>
    <property type="match status" value="2"/>
</dbReference>
<keyword evidence="2" id="KW-0489">Methyltransferase</keyword>
<dbReference type="GO" id="GO:0032259">
    <property type="term" value="P:methylation"/>
    <property type="evidence" value="ECO:0007669"/>
    <property type="project" value="UniProtKB-KW"/>
</dbReference>
<dbReference type="InterPro" id="IPR045097">
    <property type="entry name" value="Thymidate_synth/dCMP_Mease"/>
</dbReference>
<name>A0AB39CC86_9VIRU</name>
<reference evidence="5" key="1">
    <citation type="submission" date="2024-07" db="EMBL/GenBank/DDBJ databases">
        <authorList>
            <person name="Bringhurst R.M."/>
            <person name="Homer T.E."/>
        </authorList>
    </citation>
    <scope>NUCLEOTIDE SEQUENCE</scope>
</reference>
<dbReference type="EC" id="2.1.1.45" evidence="1"/>
<dbReference type="GO" id="GO:0004799">
    <property type="term" value="F:thymidylate synthase activity"/>
    <property type="evidence" value="ECO:0007669"/>
    <property type="project" value="UniProtKB-EC"/>
</dbReference>
<dbReference type="Gene3D" id="3.30.572.10">
    <property type="entry name" value="Thymidylate synthase/dCMP hydroxymethylase domain"/>
    <property type="match status" value="2"/>
</dbReference>
<dbReference type="InterPro" id="IPR000398">
    <property type="entry name" value="Thymidylate_synthase"/>
</dbReference>
<feature type="domain" description="Thymidylate synthase/dCMP hydroxymethylase" evidence="4">
    <location>
        <begin position="2"/>
        <end position="297"/>
    </location>
</feature>
<evidence type="ECO:0000256" key="3">
    <source>
        <dbReference type="ARBA" id="ARBA00022679"/>
    </source>
</evidence>
<evidence type="ECO:0000313" key="5">
    <source>
        <dbReference type="EMBL" id="XDJ14537.1"/>
    </source>
</evidence>
<dbReference type="SUPFAM" id="SSF55831">
    <property type="entry name" value="Thymidylate synthase/dCMP hydroxymethylase"/>
    <property type="match status" value="1"/>
</dbReference>
<dbReference type="PRINTS" id="PR00108">
    <property type="entry name" value="THYMDSNTHASE"/>
</dbReference>
<dbReference type="GO" id="GO:0006231">
    <property type="term" value="P:dTMP biosynthetic process"/>
    <property type="evidence" value="ECO:0007669"/>
    <property type="project" value="InterPro"/>
</dbReference>
<dbReference type="NCBIfam" id="TIGR03284">
    <property type="entry name" value="thym_sym"/>
    <property type="match status" value="1"/>
</dbReference>
<sequence>MQQHQDYLQEILDSGIMKGDRTGTGTQSRFGTFYRYDISNEQLLAIGTKKLHLKTGFVEEDWMFSGDTNIKFLKENNCNIWDEWVKEGTGVYREATVTEMRRSWTRDNWDWAAFEFVPYTDGSRFKWEDFEVRNDRFALVSDRQGSMHGANSLKLYYKVFYKGELGFFPEGEPDHPNWIEIYRLAGVNDMTVVEGELGAVYGQMFRNIEDTRLLDDSVDMNPYLKRGFSYVGPVTGTKKYVVTRQIDQLSDLIKGLRENRDSRRHILCPWNPAYVDEQALPPCHSFIQFWTRELSCEERATISMIRYDRDYKEFRENVRKGKARPHEFKLSPPLSSNDFVRQGEHQMSIDWADYARYLDELGIPRVALSCMVYMRSNDAFLGSPYNLTFYSSMTHKLAHELGYWGEELIHVVGDAHIYNNHRSQVNLQLSRPVKAAPRLKINKPVGTRLVDMTWRDLDVIGYDPAPHIPAPVAK</sequence>
<accession>A0AB39CC86</accession>
<protein>
    <recommendedName>
        <fullName evidence="1">thymidylate synthase</fullName>
        <ecNumber evidence="1">2.1.1.45</ecNumber>
    </recommendedName>
</protein>
<proteinExistence type="predicted"/>
<keyword evidence="3" id="KW-0808">Transferase</keyword>
<dbReference type="PANTHER" id="PTHR11548">
    <property type="entry name" value="THYMIDYLATE SYNTHASE 1"/>
    <property type="match status" value="1"/>
</dbReference>
<evidence type="ECO:0000256" key="1">
    <source>
        <dbReference type="ARBA" id="ARBA00011947"/>
    </source>
</evidence>
<dbReference type="InterPro" id="IPR036926">
    <property type="entry name" value="Thymidate_synth/dCMP_Mease_sf"/>
</dbReference>